<keyword evidence="2" id="KW-1185">Reference proteome</keyword>
<evidence type="ECO:0000313" key="2">
    <source>
        <dbReference type="Proteomes" id="UP000805193"/>
    </source>
</evidence>
<comment type="caution">
    <text evidence="1">The sequence shown here is derived from an EMBL/GenBank/DDBJ whole genome shotgun (WGS) entry which is preliminary data.</text>
</comment>
<proteinExistence type="predicted"/>
<sequence length="168" mass="18227">MAAAAAASRPRPFGLLSASSAVNREILVLLGSLCVLVGLATSSSHLRWTAAEDERGIGANQMLFECHVPSKWLALRRRFSPLKSIPRKSARVAEREALTGPELSAAASDDSERRTPFRGACVLRYAGTCSDFGEVLPPYLSQWGPRGAQSRPPRFRGSRSWSSPLLYA</sequence>
<name>A0AC60PHP8_IXOPE</name>
<evidence type="ECO:0000313" key="1">
    <source>
        <dbReference type="EMBL" id="KAG0419418.1"/>
    </source>
</evidence>
<dbReference type="Proteomes" id="UP000805193">
    <property type="component" value="Unassembled WGS sequence"/>
</dbReference>
<protein>
    <submittedName>
        <fullName evidence="1">Uncharacterized protein</fullName>
    </submittedName>
</protein>
<accession>A0AC60PHP8</accession>
<gene>
    <name evidence="1" type="ORF">HPB47_004118</name>
</gene>
<dbReference type="EMBL" id="JABSTQ010010625">
    <property type="protein sequence ID" value="KAG0419418.1"/>
    <property type="molecule type" value="Genomic_DNA"/>
</dbReference>
<reference evidence="1 2" key="1">
    <citation type="journal article" date="2020" name="Cell">
        <title>Large-Scale Comparative Analyses of Tick Genomes Elucidate Their Genetic Diversity and Vector Capacities.</title>
        <authorList>
            <consortium name="Tick Genome and Microbiome Consortium (TIGMIC)"/>
            <person name="Jia N."/>
            <person name="Wang J."/>
            <person name="Shi W."/>
            <person name="Du L."/>
            <person name="Sun Y."/>
            <person name="Zhan W."/>
            <person name="Jiang J.F."/>
            <person name="Wang Q."/>
            <person name="Zhang B."/>
            <person name="Ji P."/>
            <person name="Bell-Sakyi L."/>
            <person name="Cui X.M."/>
            <person name="Yuan T.T."/>
            <person name="Jiang B.G."/>
            <person name="Yang W.F."/>
            <person name="Lam T.T."/>
            <person name="Chang Q.C."/>
            <person name="Ding S.J."/>
            <person name="Wang X.J."/>
            <person name="Zhu J.G."/>
            <person name="Ruan X.D."/>
            <person name="Zhao L."/>
            <person name="Wei J.T."/>
            <person name="Ye R.Z."/>
            <person name="Que T.C."/>
            <person name="Du C.H."/>
            <person name="Zhou Y.H."/>
            <person name="Cheng J.X."/>
            <person name="Dai P.F."/>
            <person name="Guo W.B."/>
            <person name="Han X.H."/>
            <person name="Huang E.J."/>
            <person name="Li L.F."/>
            <person name="Wei W."/>
            <person name="Gao Y.C."/>
            <person name="Liu J.Z."/>
            <person name="Shao H.Z."/>
            <person name="Wang X."/>
            <person name="Wang C.C."/>
            <person name="Yang T.C."/>
            <person name="Huo Q.B."/>
            <person name="Li W."/>
            <person name="Chen H.Y."/>
            <person name="Chen S.E."/>
            <person name="Zhou L.G."/>
            <person name="Ni X.B."/>
            <person name="Tian J.H."/>
            <person name="Sheng Y."/>
            <person name="Liu T."/>
            <person name="Pan Y.S."/>
            <person name="Xia L.Y."/>
            <person name="Li J."/>
            <person name="Zhao F."/>
            <person name="Cao W.C."/>
        </authorList>
    </citation>
    <scope>NUCLEOTIDE SEQUENCE [LARGE SCALE GENOMIC DNA]</scope>
    <source>
        <strain evidence="1">Iper-2018</strain>
    </source>
</reference>
<organism evidence="1 2">
    <name type="scientific">Ixodes persulcatus</name>
    <name type="common">Taiga tick</name>
    <dbReference type="NCBI Taxonomy" id="34615"/>
    <lineage>
        <taxon>Eukaryota</taxon>
        <taxon>Metazoa</taxon>
        <taxon>Ecdysozoa</taxon>
        <taxon>Arthropoda</taxon>
        <taxon>Chelicerata</taxon>
        <taxon>Arachnida</taxon>
        <taxon>Acari</taxon>
        <taxon>Parasitiformes</taxon>
        <taxon>Ixodida</taxon>
        <taxon>Ixodoidea</taxon>
        <taxon>Ixodidae</taxon>
        <taxon>Ixodinae</taxon>
        <taxon>Ixodes</taxon>
    </lineage>
</organism>